<dbReference type="EMBL" id="OFSM01000007">
    <property type="protein sequence ID" value="SOY28935.1"/>
    <property type="molecule type" value="Genomic_DNA"/>
</dbReference>
<keyword evidence="2 6" id="KW-0808">Transferase</keyword>
<feature type="coiled-coil region" evidence="3">
    <location>
        <begin position="77"/>
        <end position="104"/>
    </location>
</feature>
<keyword evidence="3" id="KW-0175">Coiled coil</keyword>
<dbReference type="GO" id="GO:0016757">
    <property type="term" value="F:glycosyltransferase activity"/>
    <property type="evidence" value="ECO:0007669"/>
    <property type="project" value="UniProtKB-KW"/>
</dbReference>
<dbReference type="InterPro" id="IPR001173">
    <property type="entry name" value="Glyco_trans_2-like"/>
</dbReference>
<evidence type="ECO:0000259" key="5">
    <source>
        <dbReference type="Pfam" id="PF22145"/>
    </source>
</evidence>
<dbReference type="PANTHER" id="PTHR22916:SF51">
    <property type="entry name" value="GLYCOSYLTRANSFERASE EPSH-RELATED"/>
    <property type="match status" value="1"/>
</dbReference>
<dbReference type="Gene3D" id="3.90.550.10">
    <property type="entry name" value="Spore Coat Polysaccharide Biosynthesis Protein SpsA, Chain A"/>
    <property type="match status" value="1"/>
</dbReference>
<reference evidence="6 7" key="1">
    <citation type="submission" date="2018-01" db="EMBL/GenBank/DDBJ databases">
        <authorList>
            <person name="Gaut B.S."/>
            <person name="Morton B.R."/>
            <person name="Clegg M.T."/>
            <person name="Duvall M.R."/>
        </authorList>
    </citation>
    <scope>NUCLEOTIDE SEQUENCE [LARGE SCALE GENOMIC DNA]</scope>
    <source>
        <strain evidence="6">GP69</strain>
    </source>
</reference>
<accession>A0A2K4ZEP5</accession>
<dbReference type="InterPro" id="IPR054396">
    <property type="entry name" value="GtfA_EBD"/>
</dbReference>
<evidence type="ECO:0000313" key="6">
    <source>
        <dbReference type="EMBL" id="SOY28935.1"/>
    </source>
</evidence>
<name>A0A2K4ZEP5_9FIRM</name>
<gene>
    <name evidence="6" type="primary">epsJ_5</name>
    <name evidence="6" type="ORF">AMURIS_01650</name>
</gene>
<organism evidence="6 7">
    <name type="scientific">Acetatifactor muris</name>
    <dbReference type="NCBI Taxonomy" id="879566"/>
    <lineage>
        <taxon>Bacteria</taxon>
        <taxon>Bacillati</taxon>
        <taxon>Bacillota</taxon>
        <taxon>Clostridia</taxon>
        <taxon>Lachnospirales</taxon>
        <taxon>Lachnospiraceae</taxon>
        <taxon>Acetatifactor</taxon>
    </lineage>
</organism>
<dbReference type="EC" id="2.4.-.-" evidence="6"/>
<proteinExistence type="predicted"/>
<sequence>MAVYVLGQPEKYVLAGLYYGKTYRRQILTENSGQVQYVYTELPEHKRLTYYEEEGIEREKILGVHQYLTGNNKIFSSKKTEDKLEELKAALQFTDIEYRDSEIRLIKDGFVIAKILLDEKDRSRLWAICYYSCAKLLRMEVYTDRVFYVNYYKTADSENGLYAKLVRRTFYDRDGSSAYDQIFEDEKEWYLFPDGRRYTRPQLNIEFIRRLNLSEQDSVILDASVPTELMQAIFTFGKGAIITAIAHAGCYFVKKEGSCESFCEEYPYNWLQYVEMIDRMIVSTEAQKTQLIKELEKYHCNIPDIRVIPVEGAFTYTVLNESYAGNLALSWSFSGKTDGFQIYDETGKEIYETWNRHQHYFLIKGYGKASGFVVRAYIDTVKGKEIIAESKPVYIQNQSYEKPLVSLVIPAYNAEDYIVRTMDNVLAQSLSDLEVVVVDDGSVDSTPDILEWYAGKYSNVVIIQQENSGASAARNAGIKSANGSYMEFMDSDDMLHPDMITSLYNAIEANHCDVAISSSYQITNTGYIPITQYSMEENVAVPIDEFFDKHFVKGHGYSFLCNKLYKASLVKTHLFPMLLAEDDAWNLYILSYADKVCYLNGHLYEWDRTIRKNTLSDKIIRRSKEELFKLYKEAIMFYMKNGNPGRRVALKKLAKTHLLLLEKYNAYDEYGKLWRQIEDTF</sequence>
<protein>
    <submittedName>
        <fullName evidence="6">Putative glycosyltransferase EpsJ</fullName>
        <ecNumber evidence="6">2.4.-.-</ecNumber>
    </submittedName>
</protein>
<evidence type="ECO:0000313" key="7">
    <source>
        <dbReference type="Proteomes" id="UP000236311"/>
    </source>
</evidence>
<dbReference type="Pfam" id="PF00535">
    <property type="entry name" value="Glycos_transf_2"/>
    <property type="match status" value="1"/>
</dbReference>
<dbReference type="InterPro" id="IPR029044">
    <property type="entry name" value="Nucleotide-diphossugar_trans"/>
</dbReference>
<feature type="domain" description="GtfA extended beta-sheet meander" evidence="5">
    <location>
        <begin position="112"/>
        <end position="194"/>
    </location>
</feature>
<dbReference type="Pfam" id="PF22145">
    <property type="entry name" value="GtfA_EBD"/>
    <property type="match status" value="1"/>
</dbReference>
<evidence type="ECO:0000256" key="3">
    <source>
        <dbReference type="SAM" id="Coils"/>
    </source>
</evidence>
<dbReference type="SUPFAM" id="SSF53448">
    <property type="entry name" value="Nucleotide-diphospho-sugar transferases"/>
    <property type="match status" value="1"/>
</dbReference>
<dbReference type="CDD" id="cd00761">
    <property type="entry name" value="Glyco_tranf_GTA_type"/>
    <property type="match status" value="1"/>
</dbReference>
<dbReference type="AlphaFoldDB" id="A0A2K4ZEP5"/>
<dbReference type="OrthoDB" id="796510at2"/>
<evidence type="ECO:0000256" key="2">
    <source>
        <dbReference type="ARBA" id="ARBA00022679"/>
    </source>
</evidence>
<dbReference type="PANTHER" id="PTHR22916">
    <property type="entry name" value="GLYCOSYLTRANSFERASE"/>
    <property type="match status" value="1"/>
</dbReference>
<feature type="domain" description="Glycosyltransferase 2-like" evidence="4">
    <location>
        <begin position="406"/>
        <end position="531"/>
    </location>
</feature>
<evidence type="ECO:0000259" key="4">
    <source>
        <dbReference type="Pfam" id="PF00535"/>
    </source>
</evidence>
<evidence type="ECO:0000256" key="1">
    <source>
        <dbReference type="ARBA" id="ARBA00022676"/>
    </source>
</evidence>
<keyword evidence="7" id="KW-1185">Reference proteome</keyword>
<keyword evidence="1 6" id="KW-0328">Glycosyltransferase</keyword>
<dbReference type="Proteomes" id="UP000236311">
    <property type="component" value="Unassembled WGS sequence"/>
</dbReference>